<dbReference type="eggNOG" id="COG0438">
    <property type="taxonomic scope" value="Bacteria"/>
</dbReference>
<protein>
    <submittedName>
        <fullName evidence="2">Group 1 glycosyl transferase</fullName>
    </submittedName>
</protein>
<dbReference type="PANTHER" id="PTHR12526:SF595">
    <property type="entry name" value="BLL5217 PROTEIN"/>
    <property type="match status" value="1"/>
</dbReference>
<dbReference type="RefSeq" id="WP_240476937.1">
    <property type="nucleotide sequence ID" value="NZ_AQQW01000004.1"/>
</dbReference>
<comment type="caution">
    <text evidence="2">The sequence shown here is derived from an EMBL/GenBank/DDBJ whole genome shotgun (WGS) entry which is preliminary data.</text>
</comment>
<organism evidence="2 3">
    <name type="scientific">Roseivivax marinus</name>
    <dbReference type="NCBI Taxonomy" id="1379903"/>
    <lineage>
        <taxon>Bacteria</taxon>
        <taxon>Pseudomonadati</taxon>
        <taxon>Pseudomonadota</taxon>
        <taxon>Alphaproteobacteria</taxon>
        <taxon>Rhodobacterales</taxon>
        <taxon>Roseobacteraceae</taxon>
        <taxon>Roseivivax</taxon>
    </lineage>
</organism>
<gene>
    <name evidence="2" type="ORF">ATO8_07396</name>
</gene>
<dbReference type="InterPro" id="IPR028098">
    <property type="entry name" value="Glyco_trans_4-like_N"/>
</dbReference>
<feature type="domain" description="Glycosyltransferase subfamily 4-like N-terminal" evidence="1">
    <location>
        <begin position="28"/>
        <end position="188"/>
    </location>
</feature>
<sequence>MSRQNKAARPLRIAVVAHVRHPIAEPFMGGMEAHSWHLCRALRDRGHDVTLFAAGDSDAGVALRPVLPRHYEATFPWQHYRETERLTGLLDRAHGAVLDELRGAEFDVIHNNALHRYVPRLARRDRVPCVTSLHIPPFDVLERTIKGALAPWNRVTLCSEAHARTWWAEDADRPPEAHVVPNGIDLDRWPFRPEGDGSAVWIGRISATKGPELAIEAARRAGVRLRLFGVIDDSDFHAAEVVPRLGGEVTYEGARDAATLAREVARASILLFTPTWPEPFGLVAAEAMACGLPVAAFDIGAAREVVGEAGALAPAGDVDALAAAIGRAMGVPRTTARARAEARYSHHRMVRDYEALYAQVIEAVDAPAPEIRFRPIELPPDRTAALAG</sequence>
<accession>W4HJW4</accession>
<dbReference type="Gene3D" id="3.40.50.2000">
    <property type="entry name" value="Glycogen Phosphorylase B"/>
    <property type="match status" value="2"/>
</dbReference>
<dbReference type="STRING" id="1379903.ATO8_07396"/>
<dbReference type="EMBL" id="AQQW01000004">
    <property type="protein sequence ID" value="ETW13017.1"/>
    <property type="molecule type" value="Genomic_DNA"/>
</dbReference>
<dbReference type="Pfam" id="PF13692">
    <property type="entry name" value="Glyco_trans_1_4"/>
    <property type="match status" value="1"/>
</dbReference>
<dbReference type="Proteomes" id="UP000019063">
    <property type="component" value="Unassembled WGS sequence"/>
</dbReference>
<evidence type="ECO:0000259" key="1">
    <source>
        <dbReference type="Pfam" id="PF13439"/>
    </source>
</evidence>
<keyword evidence="2" id="KW-0808">Transferase</keyword>
<dbReference type="PATRIC" id="fig|1317118.6.peg.1528"/>
<dbReference type="AlphaFoldDB" id="W4HJW4"/>
<dbReference type="SUPFAM" id="SSF53756">
    <property type="entry name" value="UDP-Glycosyltransferase/glycogen phosphorylase"/>
    <property type="match status" value="1"/>
</dbReference>
<evidence type="ECO:0000313" key="3">
    <source>
        <dbReference type="Proteomes" id="UP000019063"/>
    </source>
</evidence>
<dbReference type="GO" id="GO:0016757">
    <property type="term" value="F:glycosyltransferase activity"/>
    <property type="evidence" value="ECO:0007669"/>
    <property type="project" value="UniProtKB-ARBA"/>
</dbReference>
<name>W4HJW4_9RHOB</name>
<proteinExistence type="predicted"/>
<reference evidence="2 3" key="1">
    <citation type="journal article" date="2014" name="Antonie Van Leeuwenhoek">
        <title>Roseivivax atlanticus sp. nov., isolated from surface seawater of the Atlantic Ocean.</title>
        <authorList>
            <person name="Li G."/>
            <person name="Lai Q."/>
            <person name="Liu X."/>
            <person name="Sun F."/>
            <person name="Shao Z."/>
        </authorList>
    </citation>
    <scope>NUCLEOTIDE SEQUENCE [LARGE SCALE GENOMIC DNA]</scope>
    <source>
        <strain evidence="2 3">22II-s10s</strain>
    </source>
</reference>
<evidence type="ECO:0000313" key="2">
    <source>
        <dbReference type="EMBL" id="ETW13017.1"/>
    </source>
</evidence>
<dbReference type="Pfam" id="PF13439">
    <property type="entry name" value="Glyco_transf_4"/>
    <property type="match status" value="1"/>
</dbReference>
<dbReference type="PANTHER" id="PTHR12526">
    <property type="entry name" value="GLYCOSYLTRANSFERASE"/>
    <property type="match status" value="1"/>
</dbReference>
<keyword evidence="3" id="KW-1185">Reference proteome</keyword>